<dbReference type="InterPro" id="IPR013740">
    <property type="entry name" value="Redoxin"/>
</dbReference>
<keyword evidence="3" id="KW-0201">Cytochrome c-type biogenesis</keyword>
<keyword evidence="5" id="KW-0676">Redox-active center</keyword>
<dbReference type="PROSITE" id="PS51352">
    <property type="entry name" value="THIOREDOXIN_2"/>
    <property type="match status" value="1"/>
</dbReference>
<dbReference type="PANTHER" id="PTHR42852">
    <property type="entry name" value="THIOL:DISULFIDE INTERCHANGE PROTEIN DSBE"/>
    <property type="match status" value="1"/>
</dbReference>
<comment type="caution">
    <text evidence="7">The sequence shown here is derived from an EMBL/GenBank/DDBJ whole genome shotgun (WGS) entry which is preliminary data.</text>
</comment>
<evidence type="ECO:0000256" key="1">
    <source>
        <dbReference type="ARBA" id="ARBA00004196"/>
    </source>
</evidence>
<sequence>MSRRAWLLLPLLLFIGFVAAAAWRLSAPSDTSVRSRMVGRDAPSFAAAPMLPERPGVAAADLKNGKPRLVNFFASWCVPCIAEAPVLLDLQKRGVVIEGIALRDDPNDIRKFLAENGDPFAAIGSDPIGETQIAFGSSGVPESFIVDGKGVIRYQHIGPIAPEQVAEVMAEWEKARS</sequence>
<feature type="domain" description="Thioredoxin" evidence="6">
    <location>
        <begin position="36"/>
        <end position="174"/>
    </location>
</feature>
<dbReference type="InterPro" id="IPR004799">
    <property type="entry name" value="Periplasmic_diS_OxRdtase_DsbE"/>
</dbReference>
<dbReference type="Proteomes" id="UP001501310">
    <property type="component" value="Unassembled WGS sequence"/>
</dbReference>
<evidence type="ECO:0000256" key="3">
    <source>
        <dbReference type="ARBA" id="ARBA00022748"/>
    </source>
</evidence>
<reference evidence="8" key="1">
    <citation type="journal article" date="2019" name="Int. J. Syst. Evol. Microbiol.">
        <title>The Global Catalogue of Microorganisms (GCM) 10K type strain sequencing project: providing services to taxonomists for standard genome sequencing and annotation.</title>
        <authorList>
            <consortium name="The Broad Institute Genomics Platform"/>
            <consortium name="The Broad Institute Genome Sequencing Center for Infectious Disease"/>
            <person name="Wu L."/>
            <person name="Ma J."/>
        </authorList>
    </citation>
    <scope>NUCLEOTIDE SEQUENCE [LARGE SCALE GENOMIC DNA]</scope>
    <source>
        <strain evidence="8">JCM 16603</strain>
    </source>
</reference>
<name>A0ABP7SAX1_9SPHN</name>
<evidence type="ECO:0000313" key="7">
    <source>
        <dbReference type="EMBL" id="GAA4009252.1"/>
    </source>
</evidence>
<dbReference type="InterPro" id="IPR036249">
    <property type="entry name" value="Thioredoxin-like_sf"/>
</dbReference>
<dbReference type="SUPFAM" id="SSF52833">
    <property type="entry name" value="Thioredoxin-like"/>
    <property type="match status" value="1"/>
</dbReference>
<evidence type="ECO:0000256" key="5">
    <source>
        <dbReference type="ARBA" id="ARBA00023284"/>
    </source>
</evidence>
<dbReference type="NCBIfam" id="TIGR00385">
    <property type="entry name" value="dsbE"/>
    <property type="match status" value="1"/>
</dbReference>
<comment type="similarity">
    <text evidence="2">Belongs to the thioredoxin family. DsbE subfamily.</text>
</comment>
<evidence type="ECO:0000256" key="2">
    <source>
        <dbReference type="ARBA" id="ARBA00007758"/>
    </source>
</evidence>
<evidence type="ECO:0000256" key="4">
    <source>
        <dbReference type="ARBA" id="ARBA00023157"/>
    </source>
</evidence>
<keyword evidence="4" id="KW-1015">Disulfide bond</keyword>
<dbReference type="PANTHER" id="PTHR42852:SF6">
    <property type="entry name" value="THIOL:DISULFIDE INTERCHANGE PROTEIN DSBE"/>
    <property type="match status" value="1"/>
</dbReference>
<dbReference type="InterPro" id="IPR013766">
    <property type="entry name" value="Thioredoxin_domain"/>
</dbReference>
<dbReference type="Pfam" id="PF08534">
    <property type="entry name" value="Redoxin"/>
    <property type="match status" value="1"/>
</dbReference>
<accession>A0ABP7SAX1</accession>
<comment type="subcellular location">
    <subcellularLocation>
        <location evidence="1">Cell envelope</location>
    </subcellularLocation>
</comment>
<organism evidence="7 8">
    <name type="scientific">Sphingomonas humi</name>
    <dbReference type="NCBI Taxonomy" id="335630"/>
    <lineage>
        <taxon>Bacteria</taxon>
        <taxon>Pseudomonadati</taxon>
        <taxon>Pseudomonadota</taxon>
        <taxon>Alphaproteobacteria</taxon>
        <taxon>Sphingomonadales</taxon>
        <taxon>Sphingomonadaceae</taxon>
        <taxon>Sphingomonas</taxon>
    </lineage>
</organism>
<evidence type="ECO:0000313" key="8">
    <source>
        <dbReference type="Proteomes" id="UP001501310"/>
    </source>
</evidence>
<keyword evidence="8" id="KW-1185">Reference proteome</keyword>
<protein>
    <submittedName>
        <fullName evidence="7">DsbE family thiol:disulfide interchange protein</fullName>
    </submittedName>
</protein>
<dbReference type="RefSeq" id="WP_344710660.1">
    <property type="nucleotide sequence ID" value="NZ_BAAAZD010000002.1"/>
</dbReference>
<dbReference type="InterPro" id="IPR050553">
    <property type="entry name" value="Thioredoxin_ResA/DsbE_sf"/>
</dbReference>
<proteinExistence type="inferred from homology"/>
<dbReference type="CDD" id="cd03010">
    <property type="entry name" value="TlpA_like_DsbE"/>
    <property type="match status" value="1"/>
</dbReference>
<evidence type="ECO:0000259" key="6">
    <source>
        <dbReference type="PROSITE" id="PS51352"/>
    </source>
</evidence>
<dbReference type="Gene3D" id="3.40.30.10">
    <property type="entry name" value="Glutaredoxin"/>
    <property type="match status" value="1"/>
</dbReference>
<dbReference type="EMBL" id="BAAAZD010000002">
    <property type="protein sequence ID" value="GAA4009252.1"/>
    <property type="molecule type" value="Genomic_DNA"/>
</dbReference>
<gene>
    <name evidence="7" type="ORF">GCM10022211_24100</name>
</gene>